<organism evidence="8 9">
    <name type="scientific">SAR86 cluster bacterium</name>
    <dbReference type="NCBI Taxonomy" id="2030880"/>
    <lineage>
        <taxon>Bacteria</taxon>
        <taxon>Pseudomonadati</taxon>
        <taxon>Pseudomonadota</taxon>
        <taxon>Gammaproteobacteria</taxon>
        <taxon>SAR86 cluster</taxon>
    </lineage>
</organism>
<name>A0A937M2C2_9GAMM</name>
<reference evidence="8" key="1">
    <citation type="submission" date="2020-10" db="EMBL/GenBank/DDBJ databases">
        <title>Microbiome of the Black Sea water column analyzed by genome centric metagenomics.</title>
        <authorList>
            <person name="Cabello-Yeves P.J."/>
            <person name="Callieri C."/>
            <person name="Picazo A."/>
            <person name="Mehrshad M."/>
            <person name="Haro-Moreno J.M."/>
            <person name="Roda-Garcia J."/>
            <person name="Dzembekova N."/>
            <person name="Slabakova V."/>
            <person name="Slabakova N."/>
            <person name="Moncheva S."/>
            <person name="Rodriguez-Valera F."/>
        </authorList>
    </citation>
    <scope>NUCLEOTIDE SEQUENCE</scope>
    <source>
        <strain evidence="8">BS30m-G43</strain>
    </source>
</reference>
<evidence type="ECO:0000313" key="8">
    <source>
        <dbReference type="EMBL" id="MBL6903016.1"/>
    </source>
</evidence>
<gene>
    <name evidence="8" type="ORF">ISR29_02330</name>
</gene>
<comment type="subcellular location">
    <subcellularLocation>
        <location evidence="1">Cell membrane</location>
        <topology evidence="1">Single-pass type II membrane protein</topology>
    </subcellularLocation>
</comment>
<dbReference type="EMBL" id="JADHSG010000002">
    <property type="protein sequence ID" value="MBL6903016.1"/>
    <property type="molecule type" value="Genomic_DNA"/>
</dbReference>
<evidence type="ECO:0000256" key="5">
    <source>
        <dbReference type="ARBA" id="ARBA00022989"/>
    </source>
</evidence>
<sequence length="89" mass="10747">MKLSNILIFSTQISLILFLSFEQIKVRWEISILYGNQDKINLEYQNLKEEEYKLKTEVYFLNSPARVEKYAKEKLFMQKVKPKIIKIEK</sequence>
<comment type="caution">
    <text evidence="8">The sequence shown here is derived from an EMBL/GenBank/DDBJ whole genome shotgun (WGS) entry which is preliminary data.</text>
</comment>
<dbReference type="AlphaFoldDB" id="A0A937M2C2"/>
<evidence type="ECO:0000256" key="2">
    <source>
        <dbReference type="ARBA" id="ARBA00022475"/>
    </source>
</evidence>
<protein>
    <submittedName>
        <fullName evidence="8">Cell division protein FtsL</fullName>
    </submittedName>
</protein>
<dbReference type="Pfam" id="PF04999">
    <property type="entry name" value="FtsL"/>
    <property type="match status" value="1"/>
</dbReference>
<dbReference type="Proteomes" id="UP000705230">
    <property type="component" value="Unassembled WGS sequence"/>
</dbReference>
<proteinExistence type="predicted"/>
<keyword evidence="2" id="KW-1003">Cell membrane</keyword>
<evidence type="ECO:0000256" key="1">
    <source>
        <dbReference type="ARBA" id="ARBA00004401"/>
    </source>
</evidence>
<accession>A0A937M2C2</accession>
<keyword evidence="5" id="KW-1133">Transmembrane helix</keyword>
<keyword evidence="4" id="KW-0812">Transmembrane</keyword>
<dbReference type="GO" id="GO:0005886">
    <property type="term" value="C:plasma membrane"/>
    <property type="evidence" value="ECO:0007669"/>
    <property type="project" value="UniProtKB-SubCell"/>
</dbReference>
<keyword evidence="6" id="KW-0472">Membrane</keyword>
<evidence type="ECO:0000256" key="6">
    <source>
        <dbReference type="ARBA" id="ARBA00023136"/>
    </source>
</evidence>
<dbReference type="GO" id="GO:0051301">
    <property type="term" value="P:cell division"/>
    <property type="evidence" value="ECO:0007669"/>
    <property type="project" value="UniProtKB-KW"/>
</dbReference>
<evidence type="ECO:0000256" key="4">
    <source>
        <dbReference type="ARBA" id="ARBA00022692"/>
    </source>
</evidence>
<evidence type="ECO:0000313" key="9">
    <source>
        <dbReference type="Proteomes" id="UP000705230"/>
    </source>
</evidence>
<evidence type="ECO:0000256" key="3">
    <source>
        <dbReference type="ARBA" id="ARBA00022618"/>
    </source>
</evidence>
<dbReference type="InterPro" id="IPR011922">
    <property type="entry name" value="Cell_div_FtsL"/>
</dbReference>
<evidence type="ECO:0000256" key="7">
    <source>
        <dbReference type="ARBA" id="ARBA00023306"/>
    </source>
</evidence>
<keyword evidence="3 8" id="KW-0132">Cell division</keyword>
<keyword evidence="7" id="KW-0131">Cell cycle</keyword>